<dbReference type="GO" id="GO:0005960">
    <property type="term" value="C:glycine cleavage complex"/>
    <property type="evidence" value="ECO:0007669"/>
    <property type="project" value="InterPro"/>
</dbReference>
<gene>
    <name evidence="3" type="ORF">RAK27_00460</name>
</gene>
<dbReference type="RefSeq" id="WP_057000633.1">
    <property type="nucleotide sequence ID" value="NZ_CBCPHU010000015.1"/>
</dbReference>
<dbReference type="GO" id="GO:0005829">
    <property type="term" value="C:cytosol"/>
    <property type="evidence" value="ECO:0007669"/>
    <property type="project" value="TreeGrafter"/>
</dbReference>
<dbReference type="InterPro" id="IPR033753">
    <property type="entry name" value="GCV_H/Fam206"/>
</dbReference>
<evidence type="ECO:0000313" key="3">
    <source>
        <dbReference type="EMBL" id="MDZ5757123.1"/>
    </source>
</evidence>
<dbReference type="PANTHER" id="PTHR11715">
    <property type="entry name" value="GLYCINE CLEAVAGE SYSTEM H PROTEIN"/>
    <property type="match status" value="1"/>
</dbReference>
<dbReference type="GO" id="GO:0019464">
    <property type="term" value="P:glycine decarboxylation via glycine cleavage system"/>
    <property type="evidence" value="ECO:0007669"/>
    <property type="project" value="InterPro"/>
</dbReference>
<evidence type="ECO:0000256" key="1">
    <source>
        <dbReference type="ARBA" id="ARBA00022823"/>
    </source>
</evidence>
<protein>
    <submittedName>
        <fullName evidence="3">Glycine cleavage system protein H</fullName>
    </submittedName>
</protein>
<name>A0AAW9K459_CARML</name>
<dbReference type="AlphaFoldDB" id="A0AAW9K459"/>
<dbReference type="InterPro" id="IPR000089">
    <property type="entry name" value="Biotin_lipoyl"/>
</dbReference>
<dbReference type="InterPro" id="IPR002930">
    <property type="entry name" value="GCV_H"/>
</dbReference>
<sequence>MTVYYSENGLWLEEVQEGIKVGISAKGQDDLGEVMFVDLTPETTQVEKDATLIGVEAAKAVTELTSPVKGQVVAWNLELSENPERLNSTKKDDNWIVILDQVDKELLSSLAISE</sequence>
<keyword evidence="1" id="KW-0450">Lipoyl</keyword>
<dbReference type="PROSITE" id="PS50968">
    <property type="entry name" value="BIOTINYL_LIPOYL"/>
    <property type="match status" value="1"/>
</dbReference>
<dbReference type="SUPFAM" id="SSF51230">
    <property type="entry name" value="Single hybrid motif"/>
    <property type="match status" value="1"/>
</dbReference>
<accession>A0AAW9K459</accession>
<dbReference type="Pfam" id="PF01597">
    <property type="entry name" value="GCV_H"/>
    <property type="match status" value="1"/>
</dbReference>
<dbReference type="Proteomes" id="UP001290462">
    <property type="component" value="Unassembled WGS sequence"/>
</dbReference>
<proteinExistence type="predicted"/>
<organism evidence="3 4">
    <name type="scientific">Carnobacterium maltaromaticum</name>
    <name type="common">Carnobacterium piscicola</name>
    <dbReference type="NCBI Taxonomy" id="2751"/>
    <lineage>
        <taxon>Bacteria</taxon>
        <taxon>Bacillati</taxon>
        <taxon>Bacillota</taxon>
        <taxon>Bacilli</taxon>
        <taxon>Lactobacillales</taxon>
        <taxon>Carnobacteriaceae</taxon>
        <taxon>Carnobacterium</taxon>
    </lineage>
</organism>
<dbReference type="GO" id="GO:0009249">
    <property type="term" value="P:protein lipoylation"/>
    <property type="evidence" value="ECO:0007669"/>
    <property type="project" value="TreeGrafter"/>
</dbReference>
<dbReference type="InterPro" id="IPR011053">
    <property type="entry name" value="Single_hybrid_motif"/>
</dbReference>
<evidence type="ECO:0000313" key="4">
    <source>
        <dbReference type="Proteomes" id="UP001290462"/>
    </source>
</evidence>
<dbReference type="CDD" id="cd06848">
    <property type="entry name" value="GCS_H"/>
    <property type="match status" value="1"/>
</dbReference>
<dbReference type="EMBL" id="JAVBVO010000001">
    <property type="protein sequence ID" value="MDZ5757123.1"/>
    <property type="molecule type" value="Genomic_DNA"/>
</dbReference>
<dbReference type="PANTHER" id="PTHR11715:SF3">
    <property type="entry name" value="GLYCINE CLEAVAGE SYSTEM H PROTEIN-RELATED"/>
    <property type="match status" value="1"/>
</dbReference>
<feature type="domain" description="Lipoyl-binding" evidence="2">
    <location>
        <begin position="18"/>
        <end position="100"/>
    </location>
</feature>
<reference evidence="3" key="1">
    <citation type="submission" date="2023-08" db="EMBL/GenBank/DDBJ databases">
        <title>Genomic characterization of piscicolin 126 produced by Carnobacterium maltaromaticum CM22 strain isolated from salmon (Salmo salar).</title>
        <authorList>
            <person name="Gonzalez-Gragera E."/>
            <person name="Garcia-Lopez J.D."/>
            <person name="Teso-Perez C."/>
            <person name="Gimenez-Hernandez I."/>
            <person name="Peralta-Sanchez J.M."/>
            <person name="Valdivia E."/>
            <person name="Montalban-Lopez M."/>
            <person name="Martin-Platero A.M."/>
            <person name="Banos A."/>
            <person name="Martinez-Bueno M."/>
        </authorList>
    </citation>
    <scope>NUCLEOTIDE SEQUENCE</scope>
    <source>
        <strain evidence="3">CM22</strain>
    </source>
</reference>
<dbReference type="Gene3D" id="2.40.50.100">
    <property type="match status" value="1"/>
</dbReference>
<comment type="caution">
    <text evidence="3">The sequence shown here is derived from an EMBL/GenBank/DDBJ whole genome shotgun (WGS) entry which is preliminary data.</text>
</comment>
<evidence type="ECO:0000259" key="2">
    <source>
        <dbReference type="PROSITE" id="PS50968"/>
    </source>
</evidence>